<reference evidence="1" key="2">
    <citation type="journal article" date="2015" name="Data Brief">
        <title>Shoot transcriptome of the giant reed, Arundo donax.</title>
        <authorList>
            <person name="Barrero R.A."/>
            <person name="Guerrero F.D."/>
            <person name="Moolhuijzen P."/>
            <person name="Goolsby J.A."/>
            <person name="Tidwell J."/>
            <person name="Bellgard S.E."/>
            <person name="Bellgard M.I."/>
        </authorList>
    </citation>
    <scope>NUCLEOTIDE SEQUENCE</scope>
    <source>
        <tissue evidence="1">Shoot tissue taken approximately 20 cm above the soil surface</tissue>
    </source>
</reference>
<accession>A0A0A9D5A2</accession>
<protein>
    <submittedName>
        <fullName evidence="1">Uncharacterized protein</fullName>
    </submittedName>
</protein>
<dbReference type="AlphaFoldDB" id="A0A0A9D5A2"/>
<dbReference type="EMBL" id="GBRH01217070">
    <property type="protein sequence ID" value="JAD80825.1"/>
    <property type="molecule type" value="Transcribed_RNA"/>
</dbReference>
<sequence>MQVTCFNPYINAQNHPKFLTHTATRVEDIKIGNRFLGASLLPVCETWTSSHHMLQLRCTWFRLRTFSATDRSLRIRYFFYCSASHEYMTHKRGWFR</sequence>
<name>A0A0A9D5A2_ARUDO</name>
<evidence type="ECO:0000313" key="1">
    <source>
        <dbReference type="EMBL" id="JAD80825.1"/>
    </source>
</evidence>
<organism evidence="1">
    <name type="scientific">Arundo donax</name>
    <name type="common">Giant reed</name>
    <name type="synonym">Donax arundinaceus</name>
    <dbReference type="NCBI Taxonomy" id="35708"/>
    <lineage>
        <taxon>Eukaryota</taxon>
        <taxon>Viridiplantae</taxon>
        <taxon>Streptophyta</taxon>
        <taxon>Embryophyta</taxon>
        <taxon>Tracheophyta</taxon>
        <taxon>Spermatophyta</taxon>
        <taxon>Magnoliopsida</taxon>
        <taxon>Liliopsida</taxon>
        <taxon>Poales</taxon>
        <taxon>Poaceae</taxon>
        <taxon>PACMAD clade</taxon>
        <taxon>Arundinoideae</taxon>
        <taxon>Arundineae</taxon>
        <taxon>Arundo</taxon>
    </lineage>
</organism>
<proteinExistence type="predicted"/>
<reference evidence="1" key="1">
    <citation type="submission" date="2014-09" db="EMBL/GenBank/DDBJ databases">
        <authorList>
            <person name="Magalhaes I.L.F."/>
            <person name="Oliveira U."/>
            <person name="Santos F.R."/>
            <person name="Vidigal T.H.D.A."/>
            <person name="Brescovit A.D."/>
            <person name="Santos A.J."/>
        </authorList>
    </citation>
    <scope>NUCLEOTIDE SEQUENCE</scope>
    <source>
        <tissue evidence="1">Shoot tissue taken approximately 20 cm above the soil surface</tissue>
    </source>
</reference>